<feature type="region of interest" description="Disordered" evidence="1">
    <location>
        <begin position="74"/>
        <end position="198"/>
    </location>
</feature>
<dbReference type="STRING" id="76021.BS329_01535"/>
<evidence type="ECO:0000256" key="1">
    <source>
        <dbReference type="SAM" id="MobiDB-lite"/>
    </source>
</evidence>
<dbReference type="AlphaFoldDB" id="A0A1R0L3X2"/>
<comment type="caution">
    <text evidence="2">The sequence shown here is derived from an EMBL/GenBank/DDBJ whole genome shotgun (WGS) entry which is preliminary data.</text>
</comment>
<proteinExistence type="predicted"/>
<feature type="compositionally biased region" description="Basic and acidic residues" evidence="1">
    <location>
        <begin position="168"/>
        <end position="180"/>
    </location>
</feature>
<dbReference type="Proteomes" id="UP000187486">
    <property type="component" value="Unassembled WGS sequence"/>
</dbReference>
<keyword evidence="3" id="KW-1185">Reference proteome</keyword>
<gene>
    <name evidence="2" type="ORF">BS329_01535</name>
</gene>
<accession>A0A1R0L3X2</accession>
<dbReference type="EMBL" id="MQUQ01000001">
    <property type="protein sequence ID" value="OLZ57381.1"/>
    <property type="molecule type" value="Genomic_DNA"/>
</dbReference>
<protein>
    <submittedName>
        <fullName evidence="2">Uncharacterized protein</fullName>
    </submittedName>
</protein>
<feature type="compositionally biased region" description="Low complexity" evidence="1">
    <location>
        <begin position="106"/>
        <end position="119"/>
    </location>
</feature>
<organism evidence="2 3">
    <name type="scientific">Amycolatopsis coloradensis</name>
    <dbReference type="NCBI Taxonomy" id="76021"/>
    <lineage>
        <taxon>Bacteria</taxon>
        <taxon>Bacillati</taxon>
        <taxon>Actinomycetota</taxon>
        <taxon>Actinomycetes</taxon>
        <taxon>Pseudonocardiales</taxon>
        <taxon>Pseudonocardiaceae</taxon>
        <taxon>Amycolatopsis</taxon>
    </lineage>
</organism>
<reference evidence="2 3" key="1">
    <citation type="submission" date="2016-01" db="EMBL/GenBank/DDBJ databases">
        <title>Amycolatopsis coloradensis genome sequencing and assembly.</title>
        <authorList>
            <person name="Mayilraj S."/>
        </authorList>
    </citation>
    <scope>NUCLEOTIDE SEQUENCE [LARGE SCALE GENOMIC DNA]</scope>
    <source>
        <strain evidence="2 3">DSM 44225</strain>
    </source>
</reference>
<name>A0A1R0L3X2_9PSEU</name>
<sequence>MAMTAWWGLAGLLGLLGGYGLVRFRQRNDARHHEPAEEVFARYPLARGPALPNADAAHTPLMTPAITPAALADQAPLRTPPPDRERPPGPARPGAELRPLTPPRPAAAHARPPSASPDPTAHTAPIHEATPAVSPPTDNPEPRADTVVPRQRPAATGAIAGELPVDPEPARVSDEQDHELPSPAKPAIPKQKGFHPRNLIDPVIGKAKAVLRRG</sequence>
<evidence type="ECO:0000313" key="3">
    <source>
        <dbReference type="Proteomes" id="UP000187486"/>
    </source>
</evidence>
<evidence type="ECO:0000313" key="2">
    <source>
        <dbReference type="EMBL" id="OLZ57381.1"/>
    </source>
</evidence>